<evidence type="ECO:0000259" key="10">
    <source>
        <dbReference type="Pfam" id="PF23559"/>
    </source>
</evidence>
<keyword evidence="7" id="KW-0175">Coiled coil</keyword>
<dbReference type="InterPro" id="IPR038005">
    <property type="entry name" value="RX-like_CC"/>
</dbReference>
<dbReference type="Gene3D" id="1.10.8.430">
    <property type="entry name" value="Helical domain of apoptotic protease-activating factors"/>
    <property type="match status" value="1"/>
</dbReference>
<dbReference type="Pfam" id="PF23559">
    <property type="entry name" value="WHD_DRP"/>
    <property type="match status" value="1"/>
</dbReference>
<feature type="domain" description="NB-ARC" evidence="8">
    <location>
        <begin position="229"/>
        <end position="396"/>
    </location>
</feature>
<proteinExistence type="inferred from homology"/>
<dbReference type="Gene3D" id="3.80.10.10">
    <property type="entry name" value="Ribonuclease Inhibitor"/>
    <property type="match status" value="4"/>
</dbReference>
<sequence length="1294" mass="145822">MAAASGPGGGVACNSQIFCRPLIYSRVENYYWNISAATFPKKGLGNSFFDIMSGMEAALASGVLKAAGDKLVSLLATEFAAIAGVKRDLCQLQDIHADITGWLSAAYDRAIQSETQSHWVIKLKDVAYDIDDILQEVQLEAEKQKMERDDDKSGIAGCFCAKPKSFAFRYKMAHKIKAIKVRFAAIVKQRSDFNTLVPTRDQHVGARYKTVGEMTWLSKVPESKIPLRDQEKDEIISKLVECNAGENNMIVSIIGLGGSGKTTLAKHICHDVKIKEHFGGEIFWVHVSQEFDVQKLIGKLFETIVGDNSDRHPPQHMVQKISEKLSNKKFLLILDDAWHEDRHDWEQFMVQLKCGAPETRIVLTTRDRKVAQAVESRYTFELAFLSESESWNLFLKGSGLAEQELSSDEVQVGKEIIKGCGGVPLAIQTLGAVLRDKKQISTWRAIRENNLWKVQSIKDRVFASLKLSYIHLADELKQCFTFCSIFPKGYGIWKDRLIAQWIAHGFINAMNGEQPEDVGRDYLDSLVKVRFLQEVYGSWNTDIYTMHDLIHDLTRQILKDELVTCVPIHTTEEFTHRYRYLSLTSFTENVDKGVFDKVRALYISDSKTSFDTTVKSSCCMRSVVLDYATDTPLSLFILKFEYLGYLEIHNVSCTTVPEAISRFWNLQSLNFVDCKGFVTLPESVGTLRKLRTLELRWVTDLESLPQSIGDCYVLQSLQLYACSKLREIPSSLGRIGNLCVLDIEYCSSLQQLPSDIIGEFKNLRTINFHGCTDLQDLPSTLSCPTLRTLNLSETKVTMLPQWVTSIDTLECINLEGCNELRELPKGIANLKRLAVLNIKHCSKLCCLPTGLGQLTRLRELGLFVVGCGADDARISELENLDMIGGRLEITNLKYLKDPSDAEKACLKRKSHIQNLELNWSLSDSEEELVSDMEHDWGVLNALEPPSQIESLDIYNYRGPCLPGWMMKQNDSSYFEGGIMLKQTIASHFLCLTWLTVKRFPNLRHMRGFVELPSLKYLVLAEMPNLEELWTTSSGFETGEKELAAQHLFPVLSSLEIYGCPKLNVSPYFPPSLVHMSLNRINGQLLSTGRFSHQLPSMHALVPRLKSLGLSNVTGSPSGWELLQHLTELKELCIYRCNDLTQLPESMRKLTSLERLRIYECPAVGTLSDWLGELHSLRHLGLGLGDLKQFPEAIQHLTSLEHLELSSLTVLPEWIGQLSALRSLYIKHSPALQYLPQSIQRLTALEELRIYGCPGLAERYKRGAGPDWHLVSHIPLVVIDFVVNTANATVGTDAL</sequence>
<dbReference type="PANTHER" id="PTHR36766">
    <property type="entry name" value="PLANT BROAD-SPECTRUM MILDEW RESISTANCE PROTEIN RPW8"/>
    <property type="match status" value="1"/>
</dbReference>
<dbReference type="Pfam" id="PF00931">
    <property type="entry name" value="NB-ARC"/>
    <property type="match status" value="1"/>
</dbReference>
<feature type="domain" description="Disease resistance N-terminal" evidence="9">
    <location>
        <begin position="63"/>
        <end position="149"/>
    </location>
</feature>
<protein>
    <submittedName>
        <fullName evidence="13">Rp3-like disease resistance protein</fullName>
    </submittedName>
</protein>
<evidence type="ECO:0000256" key="5">
    <source>
        <dbReference type="ARBA" id="ARBA00022821"/>
    </source>
</evidence>
<dbReference type="SUPFAM" id="SSF52058">
    <property type="entry name" value="L domain-like"/>
    <property type="match status" value="1"/>
</dbReference>
<evidence type="ECO:0000256" key="2">
    <source>
        <dbReference type="ARBA" id="ARBA00022614"/>
    </source>
</evidence>
<evidence type="ECO:0000259" key="11">
    <source>
        <dbReference type="Pfam" id="PF23598"/>
    </source>
</evidence>
<feature type="domain" description="Disease resistance R13L4/SHOC-2-like LRR" evidence="11">
    <location>
        <begin position="1170"/>
        <end position="1250"/>
    </location>
</feature>
<evidence type="ECO:0000259" key="8">
    <source>
        <dbReference type="Pfam" id="PF00931"/>
    </source>
</evidence>
<dbReference type="Pfam" id="PF18052">
    <property type="entry name" value="Rx_N"/>
    <property type="match status" value="1"/>
</dbReference>
<evidence type="ECO:0000256" key="4">
    <source>
        <dbReference type="ARBA" id="ARBA00022741"/>
    </source>
</evidence>
<keyword evidence="5" id="KW-0611">Plant defense</keyword>
<feature type="domain" description="Disease resistance protein winged helix" evidence="10">
    <location>
        <begin position="485"/>
        <end position="553"/>
    </location>
</feature>
<keyword evidence="4" id="KW-0547">Nucleotide-binding</keyword>
<dbReference type="Pfam" id="PF25019">
    <property type="entry name" value="LRR_R13L1-DRL21"/>
    <property type="match status" value="1"/>
</dbReference>
<dbReference type="Pfam" id="PF23598">
    <property type="entry name" value="LRR_14"/>
    <property type="match status" value="2"/>
</dbReference>
<reference evidence="13" key="1">
    <citation type="journal article" date="2007" name="Theor. Appl. Genet.">
        <title>Fine mapping of the Pc locus of Sorghum bicolor, a gene controlling the reaction to a fungal pathogen and its host-selective toxin.</title>
        <authorList>
            <person name="Nagy E.D."/>
            <person name="Lee T.C."/>
            <person name="Ramakrishna W."/>
            <person name="Xu Z."/>
            <person name="Klein P.E."/>
            <person name="SanMiguel P."/>
            <person name="Cheng C.P."/>
            <person name="Li J."/>
            <person name="Devos K.M."/>
            <person name="Schertz K."/>
            <person name="Dunkle L."/>
            <person name="Bennetzen J.L."/>
        </authorList>
    </citation>
    <scope>NUCLEOTIDE SEQUENCE</scope>
</reference>
<accession>B3VTC2</accession>
<dbReference type="InterPro" id="IPR032675">
    <property type="entry name" value="LRR_dom_sf"/>
</dbReference>
<dbReference type="InterPro" id="IPR055414">
    <property type="entry name" value="LRR_R13L4/SHOC2-like"/>
</dbReference>
<keyword evidence="2" id="KW-0433">Leucine-rich repeat</keyword>
<reference evidence="13" key="2">
    <citation type="journal article" date="2008" name="Genome Res.">
        <title>Pathogen corruption and site-directed recombination at a plant disease resistance gene cluster.</title>
        <authorList>
            <person name="Nagy E.D."/>
            <person name="Bennetzen J.L."/>
        </authorList>
    </citation>
    <scope>NUCLEOTIDE SEQUENCE</scope>
</reference>
<feature type="domain" description="R13L1/DRL21-like LRR repeat region" evidence="12">
    <location>
        <begin position="874"/>
        <end position="1022"/>
    </location>
</feature>
<dbReference type="GO" id="GO:0005524">
    <property type="term" value="F:ATP binding"/>
    <property type="evidence" value="ECO:0007669"/>
    <property type="project" value="UniProtKB-KW"/>
</dbReference>
<dbReference type="ExpressionAtlas" id="B3VTC2">
    <property type="expression patterns" value="baseline and differential"/>
</dbReference>
<dbReference type="InterPro" id="IPR042197">
    <property type="entry name" value="Apaf_helical"/>
</dbReference>
<keyword evidence="3" id="KW-0677">Repeat</keyword>
<dbReference type="InterPro" id="IPR002182">
    <property type="entry name" value="NB-ARC"/>
</dbReference>
<evidence type="ECO:0000256" key="3">
    <source>
        <dbReference type="ARBA" id="ARBA00022737"/>
    </source>
</evidence>
<evidence type="ECO:0000259" key="12">
    <source>
        <dbReference type="Pfam" id="PF25019"/>
    </source>
</evidence>
<dbReference type="GO" id="GO:0009626">
    <property type="term" value="P:plant-type hypersensitive response"/>
    <property type="evidence" value="ECO:0007669"/>
    <property type="project" value="UniProtKB-ARBA"/>
</dbReference>
<feature type="domain" description="Disease resistance R13L4/SHOC-2-like LRR" evidence="11">
    <location>
        <begin position="598"/>
        <end position="747"/>
    </location>
</feature>
<dbReference type="GO" id="GO:0002758">
    <property type="term" value="P:innate immune response-activating signaling pathway"/>
    <property type="evidence" value="ECO:0007669"/>
    <property type="project" value="UniProtKB-ARBA"/>
</dbReference>
<dbReference type="InterPro" id="IPR056789">
    <property type="entry name" value="LRR_R13L1-DRL21"/>
</dbReference>
<dbReference type="InterPro" id="IPR027417">
    <property type="entry name" value="P-loop_NTPase"/>
</dbReference>
<dbReference type="Gene3D" id="1.10.10.10">
    <property type="entry name" value="Winged helix-like DNA-binding domain superfamily/Winged helix DNA-binding domain"/>
    <property type="match status" value="1"/>
</dbReference>
<dbReference type="Gene3D" id="1.20.5.4130">
    <property type="match status" value="1"/>
</dbReference>
<dbReference type="SUPFAM" id="SSF52047">
    <property type="entry name" value="RNI-like"/>
    <property type="match status" value="1"/>
</dbReference>
<dbReference type="Gene3D" id="3.40.50.300">
    <property type="entry name" value="P-loop containing nucleotide triphosphate hydrolases"/>
    <property type="match status" value="1"/>
</dbReference>
<evidence type="ECO:0000256" key="7">
    <source>
        <dbReference type="ARBA" id="ARBA00023054"/>
    </source>
</evidence>
<dbReference type="EMBL" id="EU810765">
    <property type="protein sequence ID" value="ACE86400.1"/>
    <property type="molecule type" value="Genomic_DNA"/>
</dbReference>
<evidence type="ECO:0000259" key="9">
    <source>
        <dbReference type="Pfam" id="PF18052"/>
    </source>
</evidence>
<evidence type="ECO:0000256" key="1">
    <source>
        <dbReference type="ARBA" id="ARBA00008894"/>
    </source>
</evidence>
<keyword evidence="6" id="KW-0067">ATP-binding</keyword>
<dbReference type="InterPro" id="IPR041118">
    <property type="entry name" value="Rx_N"/>
</dbReference>
<dbReference type="GO" id="GO:0043531">
    <property type="term" value="F:ADP binding"/>
    <property type="evidence" value="ECO:0007669"/>
    <property type="project" value="InterPro"/>
</dbReference>
<dbReference type="InterPro" id="IPR036388">
    <property type="entry name" value="WH-like_DNA-bd_sf"/>
</dbReference>
<dbReference type="PANTHER" id="PTHR36766:SF34">
    <property type="entry name" value="NB-ARC DOMAIN-CONTAINING PROTEIN"/>
    <property type="match status" value="1"/>
</dbReference>
<evidence type="ECO:0000313" key="13">
    <source>
        <dbReference type="EMBL" id="ACE86400.1"/>
    </source>
</evidence>
<name>B3VTC2_SORBI</name>
<evidence type="ECO:0000256" key="6">
    <source>
        <dbReference type="ARBA" id="ARBA00022840"/>
    </source>
</evidence>
<comment type="similarity">
    <text evidence="1">Belongs to the disease resistance NB-LRR family.</text>
</comment>
<dbReference type="SUPFAM" id="SSF52540">
    <property type="entry name" value="P-loop containing nucleoside triphosphate hydrolases"/>
    <property type="match status" value="1"/>
</dbReference>
<organism evidence="13">
    <name type="scientific">Sorghum bicolor</name>
    <name type="common">Sorghum</name>
    <name type="synonym">Sorghum vulgare</name>
    <dbReference type="NCBI Taxonomy" id="4558"/>
    <lineage>
        <taxon>Eukaryota</taxon>
        <taxon>Viridiplantae</taxon>
        <taxon>Streptophyta</taxon>
        <taxon>Embryophyta</taxon>
        <taxon>Tracheophyta</taxon>
        <taxon>Spermatophyta</taxon>
        <taxon>Magnoliopsida</taxon>
        <taxon>Liliopsida</taxon>
        <taxon>Poales</taxon>
        <taxon>Poaceae</taxon>
        <taxon>PACMAD clade</taxon>
        <taxon>Panicoideae</taxon>
        <taxon>Andropogonodae</taxon>
        <taxon>Andropogoneae</taxon>
        <taxon>Sorghinae</taxon>
        <taxon>Sorghum</taxon>
    </lineage>
</organism>
<dbReference type="GO" id="GO:0042742">
    <property type="term" value="P:defense response to bacterium"/>
    <property type="evidence" value="ECO:0007669"/>
    <property type="project" value="UniProtKB-ARBA"/>
</dbReference>
<dbReference type="FunFam" id="1.10.10.10:FF:000322">
    <property type="entry name" value="Probable disease resistance protein At1g63360"/>
    <property type="match status" value="1"/>
</dbReference>
<dbReference type="CDD" id="cd14798">
    <property type="entry name" value="RX-CC_like"/>
    <property type="match status" value="1"/>
</dbReference>
<dbReference type="InterPro" id="IPR058922">
    <property type="entry name" value="WHD_DRP"/>
</dbReference>
<dbReference type="PRINTS" id="PR00364">
    <property type="entry name" value="DISEASERSIST"/>
</dbReference>